<reference evidence="3" key="2">
    <citation type="submission" date="2024-06" db="EMBL/GenBank/DDBJ databases">
        <authorList>
            <person name="Petrova K.O."/>
            <person name="Toshchakov S.V."/>
            <person name="Boltjanskaja Y.V."/>
            <person name="Kevbrin V.V."/>
        </authorList>
    </citation>
    <scope>NUCLEOTIDE SEQUENCE</scope>
    <source>
        <strain evidence="3">Z-710</strain>
    </source>
</reference>
<protein>
    <submittedName>
        <fullName evidence="3">ComEC/Rec2 family competence protein</fullName>
    </submittedName>
</protein>
<keyword evidence="1" id="KW-0812">Transmembrane</keyword>
<accession>A0AAU8HWF2</accession>
<feature type="transmembrane region" description="Helical" evidence="1">
    <location>
        <begin position="31"/>
        <end position="53"/>
    </location>
</feature>
<dbReference type="InterPro" id="IPR001279">
    <property type="entry name" value="Metallo-B-lactamas"/>
</dbReference>
<reference evidence="3" key="1">
    <citation type="journal article" date="2018" name="Antonie Van Leeuwenhoek">
        <title>Proteinivorax hydrogeniformans sp. nov., an anaerobic, haloalkaliphilic bacterium fermenting proteinaceous compounds with high hydrogen production.</title>
        <authorList>
            <person name="Boltyanskaya Y."/>
            <person name="Detkova E."/>
            <person name="Pimenov N."/>
            <person name="Kevbrin V."/>
        </authorList>
    </citation>
    <scope>NUCLEOTIDE SEQUENCE</scope>
    <source>
        <strain evidence="3">Z-710</strain>
    </source>
</reference>
<evidence type="ECO:0000259" key="2">
    <source>
        <dbReference type="SMART" id="SM00849"/>
    </source>
</evidence>
<feature type="domain" description="Metallo-beta-lactamase" evidence="2">
    <location>
        <begin position="150"/>
        <end position="344"/>
    </location>
</feature>
<dbReference type="PANTHER" id="PTHR30619:SF7">
    <property type="entry name" value="BETA-LACTAMASE DOMAIN PROTEIN"/>
    <property type="match status" value="1"/>
</dbReference>
<proteinExistence type="predicted"/>
<dbReference type="EMBL" id="CP159485">
    <property type="protein sequence ID" value="XCI29697.1"/>
    <property type="molecule type" value="Genomic_DNA"/>
</dbReference>
<name>A0AAU8HWF2_9FIRM</name>
<evidence type="ECO:0000313" key="3">
    <source>
        <dbReference type="EMBL" id="XCI29697.1"/>
    </source>
</evidence>
<dbReference type="Pfam" id="PF00753">
    <property type="entry name" value="Lactamase_B"/>
    <property type="match status" value="1"/>
</dbReference>
<dbReference type="PANTHER" id="PTHR30619">
    <property type="entry name" value="DNA INTERNALIZATION/COMPETENCE PROTEIN COMEC/REC2"/>
    <property type="match status" value="1"/>
</dbReference>
<dbReference type="SUPFAM" id="SSF56281">
    <property type="entry name" value="Metallo-hydrolase/oxidoreductase"/>
    <property type="match status" value="1"/>
</dbReference>
<dbReference type="Gene3D" id="3.60.15.10">
    <property type="entry name" value="Ribonuclease Z/Hydroxyacylglutathione hydrolase-like"/>
    <property type="match status" value="1"/>
</dbReference>
<dbReference type="InterPro" id="IPR035681">
    <property type="entry name" value="ComA-like_MBL"/>
</dbReference>
<dbReference type="InterPro" id="IPR036866">
    <property type="entry name" value="RibonucZ/Hydroxyglut_hydro"/>
</dbReference>
<keyword evidence="1" id="KW-1133">Transmembrane helix</keyword>
<dbReference type="SMART" id="SM00849">
    <property type="entry name" value="Lactamase_B"/>
    <property type="match status" value="1"/>
</dbReference>
<gene>
    <name evidence="3" type="ORF">PRVXH_001035</name>
</gene>
<sequence length="390" mass="43312">MLTFYLIGVLLTYLIFLHTQKHHSLSVSKILFFMGIIFPPVSIALYIFIFLANKKRSKATKNQKVLFSPLPKKQYKAVLLLFLSVIVFLGNCFYSVQPHLYNDVKIIPLSIINSSRGFVYNDNGNSDAAIEEIKQSGESEVDIHFIDVGQGDSIFITDGNKKVLVDAGTQNAGNEVVDYIQNLGVGKIHLVVATHPHADHIGGLGHVFNNFQVKKVWDSGQSHTSATYQSYLQSIEENNIDFLIVDAGHKKELGNYSLKVLGPNQDEDLEGLNNNSIVAKLKHGEITALLTGDVEKEGENALLQSERCLNSDILKVGHHGSRTSTTKEFLKKVNPSVAVIQVGEKNRYGHPHEETLEKLMLKDIDIYRNDIHGNILITSDGAKYSTQLGS</sequence>
<dbReference type="CDD" id="cd07731">
    <property type="entry name" value="ComA-like_MBL-fold"/>
    <property type="match status" value="1"/>
</dbReference>
<dbReference type="AlphaFoldDB" id="A0AAU8HWF2"/>
<dbReference type="InterPro" id="IPR052159">
    <property type="entry name" value="Competence_DNA_uptake"/>
</dbReference>
<keyword evidence="1" id="KW-0472">Membrane</keyword>
<evidence type="ECO:0000256" key="1">
    <source>
        <dbReference type="SAM" id="Phobius"/>
    </source>
</evidence>
<dbReference type="RefSeq" id="WP_353894244.1">
    <property type="nucleotide sequence ID" value="NZ_CP159485.1"/>
</dbReference>
<feature type="transmembrane region" description="Helical" evidence="1">
    <location>
        <begin position="74"/>
        <end position="96"/>
    </location>
</feature>
<organism evidence="3">
    <name type="scientific">Proteinivorax hydrogeniformans</name>
    <dbReference type="NCBI Taxonomy" id="1826727"/>
    <lineage>
        <taxon>Bacteria</taxon>
        <taxon>Bacillati</taxon>
        <taxon>Bacillota</taxon>
        <taxon>Clostridia</taxon>
        <taxon>Eubacteriales</taxon>
        <taxon>Proteinivoracaceae</taxon>
        <taxon>Proteinivorax</taxon>
    </lineage>
</organism>